<dbReference type="CDD" id="cd20625">
    <property type="entry name" value="CYP164-like"/>
    <property type="match status" value="1"/>
</dbReference>
<keyword evidence="2" id="KW-0349">Heme</keyword>
<dbReference type="Gene3D" id="1.10.630.10">
    <property type="entry name" value="Cytochrome P450"/>
    <property type="match status" value="1"/>
</dbReference>
<evidence type="ECO:0000256" key="2">
    <source>
        <dbReference type="RuleBase" id="RU000461"/>
    </source>
</evidence>
<sequence>MLNDRRLGNNGFYVGSDAERVRAGLTPEQLTLYWEVAEFESRQLGRSDGDVHTRLRDIARRAFTPRRIALLTDAVSRYADELLDSLAGSEDTVEVVSSLTHVLPLMVIVDLLGVPQADRGLIRDWSSRLGRWRGANSPEILADTHRAMTEFRDYVRGLIAAKRDVEPETDLIAALTAAGEGGRLDAEELTAFYVMLLLAGHETTTNLLGIGLLELHRRRDQWELLVEDPALVRTGVEELLRFVSPVQFVGRVALEPIRIGDIRIEEGDSVLPIIASANHDAAVFEDPERLDLRRPNAREHIAFGYGPHFCLGKQLAQLEAGIVLRKLASRFPDLEVDTDQARFGGSLGLRALVSLPVRFGLDHGEAR</sequence>
<dbReference type="Proteomes" id="UP001501598">
    <property type="component" value="Unassembled WGS sequence"/>
</dbReference>
<protein>
    <submittedName>
        <fullName evidence="3">Cytochrome P450</fullName>
    </submittedName>
</protein>
<keyword evidence="4" id="KW-1185">Reference proteome</keyword>
<evidence type="ECO:0000313" key="3">
    <source>
        <dbReference type="EMBL" id="GAA4540186.1"/>
    </source>
</evidence>
<evidence type="ECO:0000313" key="4">
    <source>
        <dbReference type="Proteomes" id="UP001501598"/>
    </source>
</evidence>
<dbReference type="InterPro" id="IPR002397">
    <property type="entry name" value="Cyt_P450_B"/>
</dbReference>
<dbReference type="PRINTS" id="PR00385">
    <property type="entry name" value="P450"/>
</dbReference>
<dbReference type="SUPFAM" id="SSF48264">
    <property type="entry name" value="Cytochrome P450"/>
    <property type="match status" value="1"/>
</dbReference>
<keyword evidence="2" id="KW-0479">Metal-binding</keyword>
<dbReference type="InterPro" id="IPR036396">
    <property type="entry name" value="Cyt_P450_sf"/>
</dbReference>
<keyword evidence="2" id="KW-0408">Iron</keyword>
<dbReference type="EMBL" id="BAABGT010000019">
    <property type="protein sequence ID" value="GAA4540186.1"/>
    <property type="molecule type" value="Genomic_DNA"/>
</dbReference>
<organism evidence="3 4">
    <name type="scientific">Pseudonocardia xishanensis</name>
    <dbReference type="NCBI Taxonomy" id="630995"/>
    <lineage>
        <taxon>Bacteria</taxon>
        <taxon>Bacillati</taxon>
        <taxon>Actinomycetota</taxon>
        <taxon>Actinomycetes</taxon>
        <taxon>Pseudonocardiales</taxon>
        <taxon>Pseudonocardiaceae</taxon>
        <taxon>Pseudonocardia</taxon>
    </lineage>
</organism>
<comment type="similarity">
    <text evidence="1 2">Belongs to the cytochrome P450 family.</text>
</comment>
<reference evidence="4" key="1">
    <citation type="journal article" date="2019" name="Int. J. Syst. Evol. Microbiol.">
        <title>The Global Catalogue of Microorganisms (GCM) 10K type strain sequencing project: providing services to taxonomists for standard genome sequencing and annotation.</title>
        <authorList>
            <consortium name="The Broad Institute Genomics Platform"/>
            <consortium name="The Broad Institute Genome Sequencing Center for Infectious Disease"/>
            <person name="Wu L."/>
            <person name="Ma J."/>
        </authorList>
    </citation>
    <scope>NUCLEOTIDE SEQUENCE [LARGE SCALE GENOMIC DNA]</scope>
    <source>
        <strain evidence="4">JCM 17906</strain>
    </source>
</reference>
<keyword evidence="2" id="KW-0560">Oxidoreductase</keyword>
<gene>
    <name evidence="3" type="ORF">GCM10023175_12510</name>
</gene>
<dbReference type="InterPro" id="IPR017972">
    <property type="entry name" value="Cyt_P450_CS"/>
</dbReference>
<dbReference type="PANTHER" id="PTHR46696">
    <property type="entry name" value="P450, PUTATIVE (EUROFUNG)-RELATED"/>
    <property type="match status" value="1"/>
</dbReference>
<name>A0ABP8RJM7_9PSEU</name>
<dbReference type="PANTHER" id="PTHR46696:SF1">
    <property type="entry name" value="CYTOCHROME P450 YJIB-RELATED"/>
    <property type="match status" value="1"/>
</dbReference>
<accession>A0ABP8RJM7</accession>
<dbReference type="RefSeq" id="WP_345413627.1">
    <property type="nucleotide sequence ID" value="NZ_BAABGT010000019.1"/>
</dbReference>
<keyword evidence="2" id="KW-0503">Monooxygenase</keyword>
<dbReference type="Pfam" id="PF00067">
    <property type="entry name" value="p450"/>
    <property type="match status" value="1"/>
</dbReference>
<proteinExistence type="inferred from homology"/>
<evidence type="ECO:0000256" key="1">
    <source>
        <dbReference type="ARBA" id="ARBA00010617"/>
    </source>
</evidence>
<comment type="caution">
    <text evidence="3">The sequence shown here is derived from an EMBL/GenBank/DDBJ whole genome shotgun (WGS) entry which is preliminary data.</text>
</comment>
<dbReference type="PROSITE" id="PS00086">
    <property type="entry name" value="CYTOCHROME_P450"/>
    <property type="match status" value="1"/>
</dbReference>
<dbReference type="InterPro" id="IPR001128">
    <property type="entry name" value="Cyt_P450"/>
</dbReference>
<dbReference type="PRINTS" id="PR00359">
    <property type="entry name" value="BP450"/>
</dbReference>